<accession>A0A1V9XE20</accession>
<feature type="transmembrane region" description="Helical" evidence="10">
    <location>
        <begin position="12"/>
        <end position="33"/>
    </location>
</feature>
<dbReference type="Pfam" id="PF00507">
    <property type="entry name" value="Oxidored_q4"/>
    <property type="match status" value="1"/>
</dbReference>
<dbReference type="GO" id="GO:0008137">
    <property type="term" value="F:NADH dehydrogenase (ubiquinone) activity"/>
    <property type="evidence" value="ECO:0007669"/>
    <property type="project" value="UniProtKB-EC"/>
</dbReference>
<evidence type="ECO:0000256" key="7">
    <source>
        <dbReference type="ARBA" id="ARBA00023136"/>
    </source>
</evidence>
<dbReference type="Gene3D" id="1.20.58.1610">
    <property type="entry name" value="NADH:ubiquinone/plastoquinone oxidoreductase, chain 3"/>
    <property type="match status" value="1"/>
</dbReference>
<evidence type="ECO:0000256" key="4">
    <source>
        <dbReference type="ARBA" id="ARBA00022448"/>
    </source>
</evidence>
<evidence type="ECO:0000256" key="5">
    <source>
        <dbReference type="ARBA" id="ARBA00022692"/>
    </source>
</evidence>
<evidence type="ECO:0000256" key="6">
    <source>
        <dbReference type="ARBA" id="ARBA00022989"/>
    </source>
</evidence>
<evidence type="ECO:0000256" key="1">
    <source>
        <dbReference type="ARBA" id="ARBA00004370"/>
    </source>
</evidence>
<feature type="non-terminal residue" evidence="11">
    <location>
        <position position="1"/>
    </location>
</feature>
<reference evidence="11 12" key="1">
    <citation type="journal article" date="2017" name="Gigascience">
        <title>Draft genome of the honey bee ectoparasitic mite, Tropilaelaps mercedesae, is shaped by the parasitic life history.</title>
        <authorList>
            <person name="Dong X."/>
            <person name="Armstrong S.D."/>
            <person name="Xia D."/>
            <person name="Makepeace B.L."/>
            <person name="Darby A.C."/>
            <person name="Kadowaki T."/>
        </authorList>
    </citation>
    <scope>NUCLEOTIDE SEQUENCE [LARGE SCALE GENOMIC DNA]</scope>
    <source>
        <strain evidence="11">Wuxi-XJTLU</strain>
    </source>
</reference>
<evidence type="ECO:0000256" key="8">
    <source>
        <dbReference type="ARBA" id="ARBA00031029"/>
    </source>
</evidence>
<keyword evidence="6 10" id="KW-1133">Transmembrane helix</keyword>
<evidence type="ECO:0000256" key="3">
    <source>
        <dbReference type="ARBA" id="ARBA00021007"/>
    </source>
</evidence>
<dbReference type="AlphaFoldDB" id="A0A1V9XE20"/>
<feature type="transmembrane region" description="Helical" evidence="10">
    <location>
        <begin position="39"/>
        <end position="58"/>
    </location>
</feature>
<protein>
    <recommendedName>
        <fullName evidence="3">NADH-ubiquinone oxidoreductase chain 3</fullName>
    </recommendedName>
    <alternativeName>
        <fullName evidence="8">NADH dehydrogenase subunit 3</fullName>
    </alternativeName>
</protein>
<comment type="subcellular location">
    <subcellularLocation>
        <location evidence="1">Membrane</location>
    </subcellularLocation>
</comment>
<keyword evidence="12" id="KW-1185">Reference proteome</keyword>
<dbReference type="InterPro" id="IPR038430">
    <property type="entry name" value="NDAH_ubi_oxred_su3_sf"/>
</dbReference>
<evidence type="ECO:0000256" key="10">
    <source>
        <dbReference type="SAM" id="Phobius"/>
    </source>
</evidence>
<dbReference type="InterPro" id="IPR000440">
    <property type="entry name" value="NADH_UbQ/plastoQ_OxRdtase_su3"/>
</dbReference>
<dbReference type="Proteomes" id="UP000192247">
    <property type="component" value="Unassembled WGS sequence"/>
</dbReference>
<dbReference type="EMBL" id="MNPL01013683">
    <property type="protein sequence ID" value="OQR71739.1"/>
    <property type="molecule type" value="Genomic_DNA"/>
</dbReference>
<proteinExistence type="inferred from homology"/>
<evidence type="ECO:0000256" key="9">
    <source>
        <dbReference type="ARBA" id="ARBA00049551"/>
    </source>
</evidence>
<keyword evidence="7 10" id="KW-0472">Membrane</keyword>
<dbReference type="FunCoup" id="A0A1V9XE20">
    <property type="interactions" value="80"/>
</dbReference>
<dbReference type="GO" id="GO:0016020">
    <property type="term" value="C:membrane"/>
    <property type="evidence" value="ECO:0007669"/>
    <property type="project" value="UniProtKB-SubCell"/>
</dbReference>
<keyword evidence="4" id="KW-0813">Transport</keyword>
<name>A0A1V9XE20_9ACAR</name>
<sequence>SLTRNPFSLHFFKLCLIFIIFDIEIIIILPLPLILTSNLYLFDSFRILFIIMLVSLFFE</sequence>
<gene>
    <name evidence="11" type="ORF">BIW11_10813</name>
</gene>
<keyword evidence="5 10" id="KW-0812">Transmembrane</keyword>
<comment type="similarity">
    <text evidence="2">Belongs to the complex I subunit 3 family.</text>
</comment>
<comment type="caution">
    <text evidence="11">The sequence shown here is derived from an EMBL/GenBank/DDBJ whole genome shotgun (WGS) entry which is preliminary data.</text>
</comment>
<evidence type="ECO:0000313" key="11">
    <source>
        <dbReference type="EMBL" id="OQR71739.1"/>
    </source>
</evidence>
<organism evidence="11 12">
    <name type="scientific">Tropilaelaps mercedesae</name>
    <dbReference type="NCBI Taxonomy" id="418985"/>
    <lineage>
        <taxon>Eukaryota</taxon>
        <taxon>Metazoa</taxon>
        <taxon>Ecdysozoa</taxon>
        <taxon>Arthropoda</taxon>
        <taxon>Chelicerata</taxon>
        <taxon>Arachnida</taxon>
        <taxon>Acari</taxon>
        <taxon>Parasitiformes</taxon>
        <taxon>Mesostigmata</taxon>
        <taxon>Gamasina</taxon>
        <taxon>Dermanyssoidea</taxon>
        <taxon>Laelapidae</taxon>
        <taxon>Tropilaelaps</taxon>
    </lineage>
</organism>
<evidence type="ECO:0000256" key="2">
    <source>
        <dbReference type="ARBA" id="ARBA00008472"/>
    </source>
</evidence>
<comment type="catalytic activity">
    <reaction evidence="9">
        <text>a ubiquinone + NADH + 5 H(+)(in) = a ubiquinol + NAD(+) + 4 H(+)(out)</text>
        <dbReference type="Rhea" id="RHEA:29091"/>
        <dbReference type="Rhea" id="RHEA-COMP:9565"/>
        <dbReference type="Rhea" id="RHEA-COMP:9566"/>
        <dbReference type="ChEBI" id="CHEBI:15378"/>
        <dbReference type="ChEBI" id="CHEBI:16389"/>
        <dbReference type="ChEBI" id="CHEBI:17976"/>
        <dbReference type="ChEBI" id="CHEBI:57540"/>
        <dbReference type="ChEBI" id="CHEBI:57945"/>
        <dbReference type="EC" id="7.1.1.2"/>
    </reaction>
</comment>
<evidence type="ECO:0000313" key="12">
    <source>
        <dbReference type="Proteomes" id="UP000192247"/>
    </source>
</evidence>
<dbReference type="InParanoid" id="A0A1V9XE20"/>